<proteinExistence type="predicted"/>
<evidence type="ECO:0000256" key="1">
    <source>
        <dbReference type="SAM" id="MobiDB-lite"/>
    </source>
</evidence>
<evidence type="ECO:0000313" key="3">
    <source>
        <dbReference type="Proteomes" id="UP000053558"/>
    </source>
</evidence>
<name>A0A5M3N7S9_CONPW</name>
<dbReference type="KEGG" id="cput:CONPUDRAFT_149397"/>
<dbReference type="AlphaFoldDB" id="A0A5M3N7S9"/>
<feature type="compositionally biased region" description="Low complexity" evidence="1">
    <location>
        <begin position="464"/>
        <end position="478"/>
    </location>
</feature>
<dbReference type="Proteomes" id="UP000053558">
    <property type="component" value="Unassembled WGS sequence"/>
</dbReference>
<feature type="region of interest" description="Disordered" evidence="1">
    <location>
        <begin position="136"/>
        <end position="230"/>
    </location>
</feature>
<comment type="caution">
    <text evidence="2">The sequence shown here is derived from an EMBL/GenBank/DDBJ whole genome shotgun (WGS) entry which is preliminary data.</text>
</comment>
<feature type="region of interest" description="Disordered" evidence="1">
    <location>
        <begin position="244"/>
        <end position="330"/>
    </location>
</feature>
<evidence type="ECO:0000313" key="2">
    <source>
        <dbReference type="EMBL" id="EIW87366.1"/>
    </source>
</evidence>
<dbReference type="GeneID" id="19202584"/>
<reference evidence="3" key="1">
    <citation type="journal article" date="2012" name="Science">
        <title>The Paleozoic origin of enzymatic lignin decomposition reconstructed from 31 fungal genomes.</title>
        <authorList>
            <person name="Floudas D."/>
            <person name="Binder M."/>
            <person name="Riley R."/>
            <person name="Barry K."/>
            <person name="Blanchette R.A."/>
            <person name="Henrissat B."/>
            <person name="Martinez A.T."/>
            <person name="Otillar R."/>
            <person name="Spatafora J.W."/>
            <person name="Yadav J.S."/>
            <person name="Aerts A."/>
            <person name="Benoit I."/>
            <person name="Boyd A."/>
            <person name="Carlson A."/>
            <person name="Copeland A."/>
            <person name="Coutinho P.M."/>
            <person name="de Vries R.P."/>
            <person name="Ferreira P."/>
            <person name="Findley K."/>
            <person name="Foster B."/>
            <person name="Gaskell J."/>
            <person name="Glotzer D."/>
            <person name="Gorecki P."/>
            <person name="Heitman J."/>
            <person name="Hesse C."/>
            <person name="Hori C."/>
            <person name="Igarashi K."/>
            <person name="Jurgens J.A."/>
            <person name="Kallen N."/>
            <person name="Kersten P."/>
            <person name="Kohler A."/>
            <person name="Kuees U."/>
            <person name="Kumar T.K.A."/>
            <person name="Kuo A."/>
            <person name="LaButti K."/>
            <person name="Larrondo L.F."/>
            <person name="Lindquist E."/>
            <person name="Ling A."/>
            <person name="Lombard V."/>
            <person name="Lucas S."/>
            <person name="Lundell T."/>
            <person name="Martin R."/>
            <person name="McLaughlin D.J."/>
            <person name="Morgenstern I."/>
            <person name="Morin E."/>
            <person name="Murat C."/>
            <person name="Nagy L.G."/>
            <person name="Nolan M."/>
            <person name="Ohm R.A."/>
            <person name="Patyshakuliyeva A."/>
            <person name="Rokas A."/>
            <person name="Ruiz-Duenas F.J."/>
            <person name="Sabat G."/>
            <person name="Salamov A."/>
            <person name="Samejima M."/>
            <person name="Schmutz J."/>
            <person name="Slot J.C."/>
            <person name="St John F."/>
            <person name="Stenlid J."/>
            <person name="Sun H."/>
            <person name="Sun S."/>
            <person name="Syed K."/>
            <person name="Tsang A."/>
            <person name="Wiebenga A."/>
            <person name="Young D."/>
            <person name="Pisabarro A."/>
            <person name="Eastwood D.C."/>
            <person name="Martin F."/>
            <person name="Cullen D."/>
            <person name="Grigoriev I.V."/>
            <person name="Hibbett D.S."/>
        </authorList>
    </citation>
    <scope>NUCLEOTIDE SEQUENCE [LARGE SCALE GENOMIC DNA]</scope>
    <source>
        <strain evidence="3">RWD-64-598 SS2</strain>
    </source>
</reference>
<sequence>MSTPAPAVQSWALPVGFPWSVIDPTSFSQAQSLFFLLNNRWRLAIDTSCSGDIDVAEWMAGWSWEMAITPMVRKLLAMHGSATVPRHVAAVMCGQNVIPGTPLSVDVSATAPNEKFPICDVTLSYGVGDQWWNRCRRPSPDTSTPPTAMPPMEPLALPASDPTGIDHAKPPAQPQLLSPGGRPATRNAPRSSAAGLVDAAQPSHGDAENAILRPNPAAGPQDTSGVTLCAPSNLGSGLARHTVSVGDDKASAPSGDNDSAVGGDNPEMTPRPSRQSDRQKKRHETQSIPPPDGSVAASKVNDKQAGKRKAMHKSLNVSEPGGSWNPSDDTPLEQLPSIVPTTSARPATGVAADHMDNTLDTLRVSQSLKSSIDALSTNAGTPETFGSALYDYITKGEATTTYSKERLTNWMDAINRHLLTLGERSKEITQVQDGFADRVTNIETTLAKIANRLDALENPSGTYAVPAAPHAADNASLPDGDHQMGDVPRPAA</sequence>
<protein>
    <submittedName>
        <fullName evidence="2">Uncharacterized protein</fullName>
    </submittedName>
</protein>
<gene>
    <name evidence="2" type="ORF">CONPUDRAFT_149397</name>
</gene>
<accession>A0A5M3N7S9</accession>
<dbReference type="EMBL" id="JH711573">
    <property type="protein sequence ID" value="EIW87366.1"/>
    <property type="molecule type" value="Genomic_DNA"/>
</dbReference>
<keyword evidence="3" id="KW-1185">Reference proteome</keyword>
<organism evidence="2 3">
    <name type="scientific">Coniophora puteana (strain RWD-64-598)</name>
    <name type="common">Brown rot fungus</name>
    <dbReference type="NCBI Taxonomy" id="741705"/>
    <lineage>
        <taxon>Eukaryota</taxon>
        <taxon>Fungi</taxon>
        <taxon>Dikarya</taxon>
        <taxon>Basidiomycota</taxon>
        <taxon>Agaricomycotina</taxon>
        <taxon>Agaricomycetes</taxon>
        <taxon>Agaricomycetidae</taxon>
        <taxon>Boletales</taxon>
        <taxon>Coniophorineae</taxon>
        <taxon>Coniophoraceae</taxon>
        <taxon>Coniophora</taxon>
    </lineage>
</organism>
<feature type="region of interest" description="Disordered" evidence="1">
    <location>
        <begin position="464"/>
        <end position="492"/>
    </location>
</feature>
<dbReference type="RefSeq" id="XP_007763879.1">
    <property type="nucleotide sequence ID" value="XM_007765689.1"/>
</dbReference>